<feature type="non-terminal residue" evidence="4">
    <location>
        <position position="173"/>
    </location>
</feature>
<dbReference type="GO" id="GO:0046872">
    <property type="term" value="F:metal ion binding"/>
    <property type="evidence" value="ECO:0007669"/>
    <property type="project" value="UniProtKB-KW"/>
</dbReference>
<accession>A0A023G2I4</accession>
<dbReference type="Pfam" id="PF05761">
    <property type="entry name" value="5_nucleotid"/>
    <property type="match status" value="1"/>
</dbReference>
<proteinExistence type="evidence at transcript level"/>
<keyword evidence="1" id="KW-0479">Metal-binding</keyword>
<evidence type="ECO:0000313" key="4">
    <source>
        <dbReference type="EMBL" id="JAC27248.1"/>
    </source>
</evidence>
<evidence type="ECO:0000256" key="3">
    <source>
        <dbReference type="ARBA" id="ARBA00022842"/>
    </source>
</evidence>
<evidence type="ECO:0000256" key="1">
    <source>
        <dbReference type="ARBA" id="ARBA00022723"/>
    </source>
</evidence>
<dbReference type="PANTHER" id="PTHR12103">
    <property type="entry name" value="5'-NUCLEOTIDASE DOMAIN-CONTAINING"/>
    <property type="match status" value="1"/>
</dbReference>
<name>A0A023G2I4_AMBPA</name>
<evidence type="ECO:0000256" key="2">
    <source>
        <dbReference type="ARBA" id="ARBA00022801"/>
    </source>
</evidence>
<dbReference type="InterPro" id="IPR036412">
    <property type="entry name" value="HAD-like_sf"/>
</dbReference>
<dbReference type="SUPFAM" id="SSF56784">
    <property type="entry name" value="HAD-like"/>
    <property type="match status" value="1"/>
</dbReference>
<sequence length="173" mass="19486">MLPRDLVMIRAVVAVVLGGGRVSRHAHVFGLRHRSTTASTSDGATFCLADYDAVGFDLDNTLARYRLPALFELIHGSVREHLDKGASRRADGSSWPSARGFSHKGLLLDKKRGLLVKFDAHGKIDRAFRGFTRLSAAEVEHLDREYAGLEFQRDLRPSREWFHFADYFTMPTQ</sequence>
<dbReference type="InterPro" id="IPR008380">
    <property type="entry name" value="HAD-SF_hydro_IG_5-nucl"/>
</dbReference>
<keyword evidence="2" id="KW-0378">Hydrolase</keyword>
<reference evidence="4" key="1">
    <citation type="submission" date="2014-03" db="EMBL/GenBank/DDBJ databases">
        <title>The sialotranscriptome of Amblyomma triste, Amblyomma parvum and Amblyomma cajennense ticks, uncovered by 454-based RNA-seq.</title>
        <authorList>
            <person name="Garcia G.R."/>
            <person name="Gardinassi L.G."/>
            <person name="Ribeiro J.M."/>
            <person name="Anatrielo E."/>
            <person name="Ferreira B.R."/>
            <person name="Moreira H.N."/>
            <person name="Mafra C."/>
            <person name="Olegario M.M."/>
            <person name="Szabo P.J."/>
            <person name="Miranda-Santos I.K."/>
            <person name="Maruyama S.R."/>
        </authorList>
    </citation>
    <scope>NUCLEOTIDE SEQUENCE</scope>
    <source>
        <strain evidence="4">Araguapaz</strain>
        <tissue evidence="4">Salivary glands</tissue>
    </source>
</reference>
<protein>
    <submittedName>
        <fullName evidence="4">Putative 5' nucleotidase family</fullName>
    </submittedName>
</protein>
<dbReference type="AlphaFoldDB" id="A0A023G2I4"/>
<dbReference type="GO" id="GO:0008253">
    <property type="term" value="F:5'-nucleotidase activity"/>
    <property type="evidence" value="ECO:0007669"/>
    <property type="project" value="TreeGrafter"/>
</dbReference>
<dbReference type="PANTHER" id="PTHR12103:SF38">
    <property type="entry name" value="5'-NUCLEOTIDASE DOMAIN-CONTAINING PROTEIN 1"/>
    <property type="match status" value="1"/>
</dbReference>
<keyword evidence="3" id="KW-0460">Magnesium</keyword>
<organism evidence="4">
    <name type="scientific">Amblyomma parvum</name>
    <name type="common">South American tick</name>
    <dbReference type="NCBI Taxonomy" id="251391"/>
    <lineage>
        <taxon>Eukaryota</taxon>
        <taxon>Metazoa</taxon>
        <taxon>Ecdysozoa</taxon>
        <taxon>Arthropoda</taxon>
        <taxon>Chelicerata</taxon>
        <taxon>Arachnida</taxon>
        <taxon>Acari</taxon>
        <taxon>Parasitiformes</taxon>
        <taxon>Ixodida</taxon>
        <taxon>Ixodoidea</taxon>
        <taxon>Ixodidae</taxon>
        <taxon>Amblyomminae</taxon>
        <taxon>Amblyomma</taxon>
    </lineage>
</organism>
<dbReference type="EMBL" id="GBBL01000072">
    <property type="protein sequence ID" value="JAC27248.1"/>
    <property type="molecule type" value="mRNA"/>
</dbReference>